<accession>A0ABT0LJ62</accession>
<evidence type="ECO:0000256" key="1">
    <source>
        <dbReference type="SAM" id="SignalP"/>
    </source>
</evidence>
<evidence type="ECO:0000259" key="2">
    <source>
        <dbReference type="Pfam" id="PF01522"/>
    </source>
</evidence>
<reference evidence="3 4" key="1">
    <citation type="submission" date="2022-01" db="EMBL/GenBank/DDBJ databases">
        <title>Whole genome-based taxonomy of the Shewanellaceae.</title>
        <authorList>
            <person name="Martin-Rodriguez A.J."/>
        </authorList>
    </citation>
    <scope>NUCLEOTIDE SEQUENCE [LARGE SCALE GENOMIC DNA]</scope>
    <source>
        <strain evidence="3 4">DSM 17177</strain>
    </source>
</reference>
<feature type="signal peptide" evidence="1">
    <location>
        <begin position="1"/>
        <end position="29"/>
    </location>
</feature>
<comment type="caution">
    <text evidence="3">The sequence shown here is derived from an EMBL/GenBank/DDBJ whole genome shotgun (WGS) entry which is preliminary data.</text>
</comment>
<name>A0ABT0LJ62_9GAMM</name>
<dbReference type="Proteomes" id="UP001203423">
    <property type="component" value="Unassembled WGS sequence"/>
</dbReference>
<sequence length="109" mass="12449">MPLLKRMLRHSKCFKIVLLLLCFSPLCLAKDIAITFDDAPRKAEGYFDGPTRANTLIAALKRHKVEQVFFLLTVKGLIKKEYIDCRLIVKQVILLLIIHTATLTLIRSV</sequence>
<dbReference type="Pfam" id="PF01522">
    <property type="entry name" value="Polysacc_deac_1"/>
    <property type="match status" value="1"/>
</dbReference>
<dbReference type="InterPro" id="IPR002509">
    <property type="entry name" value="NODB_dom"/>
</dbReference>
<evidence type="ECO:0000313" key="4">
    <source>
        <dbReference type="Proteomes" id="UP001203423"/>
    </source>
</evidence>
<evidence type="ECO:0000313" key="3">
    <source>
        <dbReference type="EMBL" id="MCL1127747.1"/>
    </source>
</evidence>
<dbReference type="EMBL" id="JAKIKS010000205">
    <property type="protein sequence ID" value="MCL1127747.1"/>
    <property type="molecule type" value="Genomic_DNA"/>
</dbReference>
<feature type="chain" id="PRO_5045680553" description="NodB homology domain-containing protein" evidence="1">
    <location>
        <begin position="30"/>
        <end position="109"/>
    </location>
</feature>
<protein>
    <recommendedName>
        <fullName evidence="2">NodB homology domain-containing protein</fullName>
    </recommendedName>
</protein>
<keyword evidence="1" id="KW-0732">Signal</keyword>
<proteinExistence type="predicted"/>
<organism evidence="3 4">
    <name type="scientific">Shewanella surugensis</name>
    <dbReference type="NCBI Taxonomy" id="212020"/>
    <lineage>
        <taxon>Bacteria</taxon>
        <taxon>Pseudomonadati</taxon>
        <taxon>Pseudomonadota</taxon>
        <taxon>Gammaproteobacteria</taxon>
        <taxon>Alteromonadales</taxon>
        <taxon>Shewanellaceae</taxon>
        <taxon>Shewanella</taxon>
    </lineage>
</organism>
<keyword evidence="4" id="KW-1185">Reference proteome</keyword>
<feature type="domain" description="NodB homology" evidence="2">
    <location>
        <begin position="30"/>
        <end position="75"/>
    </location>
</feature>
<dbReference type="RefSeq" id="WP_248943180.1">
    <property type="nucleotide sequence ID" value="NZ_JAKIKS010000205.1"/>
</dbReference>
<gene>
    <name evidence="3" type="ORF">L2764_25595</name>
</gene>